<sequence>MDDVILQQSDNSRRYEPRRLPLLVEKAQLIISTEDDGAFTLDELNKTIEKLEELLYKESLFGGRSNYKTSHIEDFETLSLTLPFIIIQLKERVFQRQAALDACGAVDDDNESFEDKMVYVEYAHLWAVESSKQFHLLEQRSQAGCILCGFLREHFLDSLQDSTSVSDSISDDSESGSHYDLPNEQEDVLLVWLQFDWGDAPIGTECRGNILQFVTVGVVPQLGNSRSWTQRRFFVGTPDTRLADELGLLSPLRPTPLDPANLTLIKQCLRFGDHETAERKSIPKRLLDWGPTDQCLHRVIDTISSGDSANDQRSRYATLSYCWGPPEYARHQFLLTSETKDRLYNGISMEDLTPVVRDAVITCRTLGFRYLWVDALCILQQDTADWEEQSYEMQKIFTGSGICICVTTNFSCLESFLNRPPHAQLDLVLASTDASLHNKTLTLTPCSRGDWVDQSLGNIITSENGYVFKDKPDHQTCKIQPMYSITRNTILSYSDIVPDMWYSILERFADLNWTNVLDILPGLSGIARMFQDIYKGDYVAGLWANDIECGLLWETYASEQETLWDLLQSLTSGHRSIGPSWSWVSHHGVHFGRFSMSAHSDEACRIRRHLRSEIQHLGVESQIEGKNPFGRVHCAAIKIGGTLLKNPGGWDPIHVSPKTYWCTMPHGQAVYLTSDWDGGMDMTDEDRHKIRFLLLVSCCSEPSAMIRDWVIREDGEWNPGSRSWKESVIHRPKYRQSFYQDRNRGDGGPEHCALCSPEHERDVWGLLIYPAIQPGTYYRVGTFMSRAVFGGLSVFDRGYTDTITLV</sequence>
<dbReference type="InterPro" id="IPR010730">
    <property type="entry name" value="HET"/>
</dbReference>
<dbReference type="PANTHER" id="PTHR33112">
    <property type="entry name" value="DOMAIN PROTEIN, PUTATIVE-RELATED"/>
    <property type="match status" value="1"/>
</dbReference>
<dbReference type="PANTHER" id="PTHR33112:SF16">
    <property type="entry name" value="HETEROKARYON INCOMPATIBILITY DOMAIN-CONTAINING PROTEIN"/>
    <property type="match status" value="1"/>
</dbReference>
<dbReference type="EMBL" id="JAQQWI010000009">
    <property type="protein sequence ID" value="KAK8022914.1"/>
    <property type="molecule type" value="Genomic_DNA"/>
</dbReference>
<gene>
    <name evidence="2" type="ORF">PG991_006795</name>
</gene>
<comment type="caution">
    <text evidence="2">The sequence shown here is derived from an EMBL/GenBank/DDBJ whole genome shotgun (WGS) entry which is preliminary data.</text>
</comment>
<reference evidence="2 3" key="1">
    <citation type="submission" date="2023-01" db="EMBL/GenBank/DDBJ databases">
        <title>Analysis of 21 Apiospora genomes using comparative genomics revels a genus with tremendous synthesis potential of carbohydrate active enzymes and secondary metabolites.</title>
        <authorList>
            <person name="Sorensen T."/>
        </authorList>
    </citation>
    <scope>NUCLEOTIDE SEQUENCE [LARGE SCALE GENOMIC DNA]</scope>
    <source>
        <strain evidence="2 3">CBS 20057</strain>
    </source>
</reference>
<proteinExistence type="predicted"/>
<dbReference type="Pfam" id="PF06985">
    <property type="entry name" value="HET"/>
    <property type="match status" value="1"/>
</dbReference>
<protein>
    <submittedName>
        <fullName evidence="2">Heterokaryon incompatibility protein-domain-containing protein</fullName>
    </submittedName>
</protein>
<evidence type="ECO:0000259" key="1">
    <source>
        <dbReference type="Pfam" id="PF06985"/>
    </source>
</evidence>
<organism evidence="2 3">
    <name type="scientific">Apiospora marii</name>
    <dbReference type="NCBI Taxonomy" id="335849"/>
    <lineage>
        <taxon>Eukaryota</taxon>
        <taxon>Fungi</taxon>
        <taxon>Dikarya</taxon>
        <taxon>Ascomycota</taxon>
        <taxon>Pezizomycotina</taxon>
        <taxon>Sordariomycetes</taxon>
        <taxon>Xylariomycetidae</taxon>
        <taxon>Amphisphaeriales</taxon>
        <taxon>Apiosporaceae</taxon>
        <taxon>Apiospora</taxon>
    </lineage>
</organism>
<keyword evidence="3" id="KW-1185">Reference proteome</keyword>
<evidence type="ECO:0000313" key="2">
    <source>
        <dbReference type="EMBL" id="KAK8022914.1"/>
    </source>
</evidence>
<accession>A0ABR1RYB2</accession>
<name>A0ABR1RYB2_9PEZI</name>
<feature type="domain" description="Heterokaryon incompatibility" evidence="1">
    <location>
        <begin position="316"/>
        <end position="412"/>
    </location>
</feature>
<evidence type="ECO:0000313" key="3">
    <source>
        <dbReference type="Proteomes" id="UP001396898"/>
    </source>
</evidence>
<dbReference type="Proteomes" id="UP001396898">
    <property type="component" value="Unassembled WGS sequence"/>
</dbReference>